<dbReference type="Proteomes" id="UP001590951">
    <property type="component" value="Unassembled WGS sequence"/>
</dbReference>
<evidence type="ECO:0000256" key="2">
    <source>
        <dbReference type="ARBA" id="ARBA00022630"/>
    </source>
</evidence>
<dbReference type="PANTHER" id="PTHR13789">
    <property type="entry name" value="MONOOXYGENASE"/>
    <property type="match status" value="1"/>
</dbReference>
<comment type="similarity">
    <text evidence="1">Belongs to the paxM FAD-dependent monooxygenase family.</text>
</comment>
<name>A0ABR4BFX7_9LECA</name>
<feature type="domain" description="FAD-binding" evidence="7">
    <location>
        <begin position="4"/>
        <end position="368"/>
    </location>
</feature>
<keyword evidence="4" id="KW-0560">Oxidoreductase</keyword>
<keyword evidence="3" id="KW-0274">FAD</keyword>
<evidence type="ECO:0000256" key="1">
    <source>
        <dbReference type="ARBA" id="ARBA00007992"/>
    </source>
</evidence>
<proteinExistence type="inferred from homology"/>
<evidence type="ECO:0000256" key="4">
    <source>
        <dbReference type="ARBA" id="ARBA00023002"/>
    </source>
</evidence>
<keyword evidence="9" id="KW-1185">Reference proteome</keyword>
<protein>
    <recommendedName>
        <fullName evidence="7">FAD-binding domain-containing protein</fullName>
    </recommendedName>
</protein>
<evidence type="ECO:0000256" key="3">
    <source>
        <dbReference type="ARBA" id="ARBA00022827"/>
    </source>
</evidence>
<dbReference type="PRINTS" id="PR00420">
    <property type="entry name" value="RNGMNOXGNASE"/>
</dbReference>
<dbReference type="PANTHER" id="PTHR13789:SF314">
    <property type="entry name" value="FAD-BINDING DOMAIN-CONTAINING PROTEIN"/>
    <property type="match status" value="1"/>
</dbReference>
<evidence type="ECO:0000259" key="7">
    <source>
        <dbReference type="Pfam" id="PF01494"/>
    </source>
</evidence>
<comment type="caution">
    <text evidence="8">The sequence shown here is derived from an EMBL/GenBank/DDBJ whole genome shotgun (WGS) entry which is preliminary data.</text>
</comment>
<dbReference type="InterPro" id="IPR050493">
    <property type="entry name" value="FAD-dep_Monooxygenase_BioMet"/>
</dbReference>
<reference evidence="8 9" key="1">
    <citation type="submission" date="2024-09" db="EMBL/GenBank/DDBJ databases">
        <title>Rethinking Asexuality: The Enigmatic Case of Functional Sexual Genes in Lepraria (Stereocaulaceae).</title>
        <authorList>
            <person name="Doellman M."/>
            <person name="Sun Y."/>
            <person name="Barcenas-Pena A."/>
            <person name="Lumbsch H.T."/>
            <person name="Grewe F."/>
        </authorList>
    </citation>
    <scope>NUCLEOTIDE SEQUENCE [LARGE SCALE GENOMIC DNA]</scope>
    <source>
        <strain evidence="8 9">Grewe 0041</strain>
    </source>
</reference>
<gene>
    <name evidence="8" type="ORF">ABVK25_003138</name>
</gene>
<evidence type="ECO:0000313" key="9">
    <source>
        <dbReference type="Proteomes" id="UP001590951"/>
    </source>
</evidence>
<dbReference type="Gene3D" id="3.50.50.60">
    <property type="entry name" value="FAD/NAD(P)-binding domain"/>
    <property type="match status" value="1"/>
</dbReference>
<dbReference type="InterPro" id="IPR036188">
    <property type="entry name" value="FAD/NAD-bd_sf"/>
</dbReference>
<dbReference type="SUPFAM" id="SSF54373">
    <property type="entry name" value="FAD-linked reductases, C-terminal domain"/>
    <property type="match status" value="1"/>
</dbReference>
<keyword evidence="6" id="KW-0732">Signal</keyword>
<feature type="chain" id="PRO_5047522876" description="FAD-binding domain-containing protein" evidence="6">
    <location>
        <begin position="19"/>
        <end position="423"/>
    </location>
</feature>
<sequence>MPLKVIVVGAGIAGLCAAVALRQAGHSVEIYEKSKFAAEIGAALSLSPNGVCVLRSLGFSFEKARARQMMVWESVDGTTLKQLSRLDFEHAEEEYGAPFMAVHRVDLHKELLRLALQDGNGKGKGLEPATLELGAPVVNLSTEEGIVELEDGSKHKADLIVAADGLHSVVRSVALKQEAKPSSSGLSAFRFLVSTDRLKGDPSLSNLLEWKAPGVTILADMSDTVNERHAVWYDCQGGEVQNFVGIHPTHSGVDGVQSRIAAEVKESMLQEFSHFHPDILKIFRLSEEVKCWPLFIHDPIPNWGYGKVLLIGDAAHPMLPFGGQGSNQAIEDGGALGYLLQGVENAAAVPARLALFDKVRRNRASRVQTLSKVRSGREKEIEQELQRYADIADSTVPGSFPERISHDFGFNVLGRCEEVLVHA</sequence>
<dbReference type="Pfam" id="PF01494">
    <property type="entry name" value="FAD_binding_3"/>
    <property type="match status" value="1"/>
</dbReference>
<keyword evidence="2" id="KW-0285">Flavoprotein</keyword>
<dbReference type="SUPFAM" id="SSF51905">
    <property type="entry name" value="FAD/NAD(P)-binding domain"/>
    <property type="match status" value="1"/>
</dbReference>
<feature type="signal peptide" evidence="6">
    <location>
        <begin position="1"/>
        <end position="18"/>
    </location>
</feature>
<dbReference type="InterPro" id="IPR002938">
    <property type="entry name" value="FAD-bd"/>
</dbReference>
<evidence type="ECO:0000256" key="6">
    <source>
        <dbReference type="SAM" id="SignalP"/>
    </source>
</evidence>
<organism evidence="8 9">
    <name type="scientific">Lepraria finkii</name>
    <dbReference type="NCBI Taxonomy" id="1340010"/>
    <lineage>
        <taxon>Eukaryota</taxon>
        <taxon>Fungi</taxon>
        <taxon>Dikarya</taxon>
        <taxon>Ascomycota</taxon>
        <taxon>Pezizomycotina</taxon>
        <taxon>Lecanoromycetes</taxon>
        <taxon>OSLEUM clade</taxon>
        <taxon>Lecanoromycetidae</taxon>
        <taxon>Lecanorales</taxon>
        <taxon>Lecanorineae</taxon>
        <taxon>Stereocaulaceae</taxon>
        <taxon>Lepraria</taxon>
    </lineage>
</organism>
<dbReference type="EMBL" id="JBHFEH010000007">
    <property type="protein sequence ID" value="KAL2056743.1"/>
    <property type="molecule type" value="Genomic_DNA"/>
</dbReference>
<evidence type="ECO:0000313" key="8">
    <source>
        <dbReference type="EMBL" id="KAL2056743.1"/>
    </source>
</evidence>
<keyword evidence="5" id="KW-0503">Monooxygenase</keyword>
<accession>A0ABR4BFX7</accession>
<evidence type="ECO:0000256" key="5">
    <source>
        <dbReference type="ARBA" id="ARBA00023033"/>
    </source>
</evidence>